<accession>A0A832LWZ2</accession>
<dbReference type="PANTHER" id="PTHR33279:SF6">
    <property type="entry name" value="SULFUR CARRIER PROTEIN YEDF-RELATED"/>
    <property type="match status" value="1"/>
</dbReference>
<dbReference type="SUPFAM" id="SSF64307">
    <property type="entry name" value="SirA-like"/>
    <property type="match status" value="1"/>
</dbReference>
<dbReference type="CDD" id="cd00291">
    <property type="entry name" value="SirA_YedF_YeeD"/>
    <property type="match status" value="1"/>
</dbReference>
<evidence type="ECO:0000313" key="3">
    <source>
        <dbReference type="EMBL" id="HGV54775.1"/>
    </source>
</evidence>
<dbReference type="InterPro" id="IPR001455">
    <property type="entry name" value="TusA-like"/>
</dbReference>
<dbReference type="AlphaFoldDB" id="A0A832LWZ2"/>
<reference evidence="3" key="1">
    <citation type="journal article" date="2020" name="mSystems">
        <title>Genome- and Community-Level Interaction Insights into Carbon Utilization and Element Cycling Functions of Hydrothermarchaeota in Hydrothermal Sediment.</title>
        <authorList>
            <person name="Zhou Z."/>
            <person name="Liu Y."/>
            <person name="Xu W."/>
            <person name="Pan J."/>
            <person name="Luo Z.H."/>
            <person name="Li M."/>
        </authorList>
    </citation>
    <scope>NUCLEOTIDE SEQUENCE [LARGE SCALE GENOMIC DNA]</scope>
    <source>
        <strain evidence="3">SpSt-605</strain>
    </source>
</reference>
<comment type="caution">
    <text evidence="3">The sequence shown here is derived from an EMBL/GenBank/DDBJ whole genome shotgun (WGS) entry which is preliminary data.</text>
</comment>
<dbReference type="GO" id="GO:0016740">
    <property type="term" value="F:transferase activity"/>
    <property type="evidence" value="ECO:0007669"/>
    <property type="project" value="UniProtKB-KW"/>
</dbReference>
<evidence type="ECO:0000259" key="2">
    <source>
        <dbReference type="PROSITE" id="PS01148"/>
    </source>
</evidence>
<organism evidence="3">
    <name type="scientific">Caldimicrobium thiodismutans</name>
    <dbReference type="NCBI Taxonomy" id="1653476"/>
    <lineage>
        <taxon>Bacteria</taxon>
        <taxon>Pseudomonadati</taxon>
        <taxon>Thermodesulfobacteriota</taxon>
        <taxon>Thermodesulfobacteria</taxon>
        <taxon>Thermodesulfobacteriales</taxon>
        <taxon>Thermodesulfobacteriaceae</taxon>
        <taxon>Caldimicrobium</taxon>
    </lineage>
</organism>
<comment type="similarity">
    <text evidence="1">Belongs to the sulfur carrier protein TusA family.</text>
</comment>
<gene>
    <name evidence="3" type="ORF">ENT73_01625</name>
</gene>
<protein>
    <submittedName>
        <fullName evidence="3">Sulfurtransferase TusA family protein</fullName>
    </submittedName>
</protein>
<dbReference type="PANTHER" id="PTHR33279">
    <property type="entry name" value="SULFUR CARRIER PROTEIN YEDF-RELATED"/>
    <property type="match status" value="1"/>
</dbReference>
<dbReference type="PROSITE" id="PS01148">
    <property type="entry name" value="UPF0033"/>
    <property type="match status" value="1"/>
</dbReference>
<dbReference type="EMBL" id="DSZU01000027">
    <property type="protein sequence ID" value="HGV54775.1"/>
    <property type="molecule type" value="Genomic_DNA"/>
</dbReference>
<keyword evidence="3" id="KW-0808">Transferase</keyword>
<proteinExistence type="inferred from homology"/>
<dbReference type="InterPro" id="IPR036868">
    <property type="entry name" value="TusA-like_sf"/>
</dbReference>
<sequence length="78" mass="8751">MASIKPDEVLDCKGLSCPMPLLKTKKALQKLQSGQILEVLGTDPGSKNEIPKMCEKEGYEFLGMIDEPGYTRYFIKKK</sequence>
<feature type="domain" description="UPF0033" evidence="2">
    <location>
        <begin position="10"/>
        <end position="34"/>
    </location>
</feature>
<name>A0A832LWZ2_9BACT</name>
<dbReference type="Pfam" id="PF01206">
    <property type="entry name" value="TusA"/>
    <property type="match status" value="1"/>
</dbReference>
<evidence type="ECO:0000256" key="1">
    <source>
        <dbReference type="ARBA" id="ARBA00008984"/>
    </source>
</evidence>
<dbReference type="Gene3D" id="3.30.110.40">
    <property type="entry name" value="TusA-like domain"/>
    <property type="match status" value="1"/>
</dbReference>